<comment type="caution">
    <text evidence="8">Lacks conserved residue(s) required for the propagation of feature annotation.</text>
</comment>
<evidence type="ECO:0000313" key="11">
    <source>
        <dbReference type="Proteomes" id="UP000293637"/>
    </source>
</evidence>
<keyword evidence="10" id="KW-0548">Nucleotidyltransferase</keyword>
<dbReference type="GO" id="GO:0046872">
    <property type="term" value="F:metal ion binding"/>
    <property type="evidence" value="ECO:0007669"/>
    <property type="project" value="UniProtKB-KW"/>
</dbReference>
<dbReference type="SUPFAM" id="SSF53448">
    <property type="entry name" value="Nucleotide-diphospho-sugar transferases"/>
    <property type="match status" value="1"/>
</dbReference>
<dbReference type="EMBL" id="SCHB01000001">
    <property type="protein sequence ID" value="TBW73307.1"/>
    <property type="molecule type" value="Genomic_DNA"/>
</dbReference>
<keyword evidence="6 8" id="KW-0342">GTP-binding</keyword>
<dbReference type="Pfam" id="PF12804">
    <property type="entry name" value="NTP_transf_3"/>
    <property type="match status" value="1"/>
</dbReference>
<keyword evidence="1 8" id="KW-0963">Cytoplasm</keyword>
<sequence>MKAIILAGGHSERFGQPKAFATIDNEPFYKKIIQVLQDTNMFNDIIISTNDKLAPFFDYSNVMIDEVKVSDKGPLAGIYTVMKAYQDEELFFVVSVDTPMITGKAISGLYHFMVSHLIENHLDIAAFSENGRMIPTIAFYNPKILPVIKQALTSNDYSMKHVYDQVSAAWLDVTVIQSPDYWYKNINYQQDLDSLMQQIK</sequence>
<dbReference type="GeneID" id="58091451"/>
<evidence type="ECO:0000313" key="10">
    <source>
        <dbReference type="EMBL" id="TBW73307.1"/>
    </source>
</evidence>
<evidence type="ECO:0000259" key="9">
    <source>
        <dbReference type="Pfam" id="PF12804"/>
    </source>
</evidence>
<dbReference type="Gene3D" id="3.90.550.10">
    <property type="entry name" value="Spore Coat Polysaccharide Biosynthesis Protein SpsA, Chain A"/>
    <property type="match status" value="1"/>
</dbReference>
<feature type="binding site" evidence="8">
    <location>
        <position position="18"/>
    </location>
    <ligand>
        <name>GTP</name>
        <dbReference type="ChEBI" id="CHEBI:37565"/>
    </ligand>
</feature>
<accession>A0A4Q9WES8</accession>
<feature type="binding site" evidence="8">
    <location>
        <begin position="6"/>
        <end position="8"/>
    </location>
    <ligand>
        <name>GTP</name>
        <dbReference type="ChEBI" id="CHEBI:37565"/>
    </ligand>
</feature>
<dbReference type="RefSeq" id="WP_002492262.1">
    <property type="nucleotide sequence ID" value="NZ_AP021848.1"/>
</dbReference>
<protein>
    <recommendedName>
        <fullName evidence="8">Probable molybdenum cofactor guanylyltransferase</fullName>
        <shortName evidence="8">MoCo guanylyltransferase</shortName>
        <ecNumber evidence="8">2.7.7.77</ecNumber>
    </recommendedName>
    <alternativeName>
        <fullName evidence="8">GTP:molybdopterin guanylyltransferase</fullName>
    </alternativeName>
    <alternativeName>
        <fullName evidence="8">Mo-MPT guanylyltransferase</fullName>
    </alternativeName>
    <alternativeName>
        <fullName evidence="8">Molybdopterin guanylyltransferase</fullName>
    </alternativeName>
    <alternativeName>
        <fullName evidence="8">Molybdopterin-guanine dinucleotide synthase</fullName>
        <shortName evidence="8">MGD synthase</shortName>
    </alternativeName>
</protein>
<comment type="cofactor">
    <cofactor evidence="8">
        <name>Mg(2+)</name>
        <dbReference type="ChEBI" id="CHEBI:18420"/>
    </cofactor>
</comment>
<comment type="domain">
    <text evidence="8">The N-terminal domain determines nucleotide recognition and specific binding, while the C-terminal domain determines the specific binding to the target protein.</text>
</comment>
<evidence type="ECO:0000256" key="3">
    <source>
        <dbReference type="ARBA" id="ARBA00022723"/>
    </source>
</evidence>
<keyword evidence="4 8" id="KW-0547">Nucleotide-binding</keyword>
<feature type="binding site" evidence="8">
    <location>
        <position position="97"/>
    </location>
    <ligand>
        <name>Mg(2+)</name>
        <dbReference type="ChEBI" id="CHEBI:18420"/>
    </ligand>
</feature>
<feature type="domain" description="MobA-like NTP transferase" evidence="9">
    <location>
        <begin position="3"/>
        <end position="165"/>
    </location>
</feature>
<dbReference type="EC" id="2.7.7.77" evidence="8"/>
<evidence type="ECO:0000256" key="5">
    <source>
        <dbReference type="ARBA" id="ARBA00022842"/>
    </source>
</evidence>
<keyword evidence="5 8" id="KW-0460">Magnesium</keyword>
<comment type="function">
    <text evidence="8">Transfers a GMP moiety from GTP to Mo-molybdopterin (Mo-MPT) cofactor (Moco or molybdenum cofactor) to form Mo-molybdopterin guanine dinucleotide (Mo-MGD) cofactor.</text>
</comment>
<comment type="similarity">
    <text evidence="8">Belongs to the MobA family.</text>
</comment>
<dbReference type="AlphaFoldDB" id="A0A4Q9WES8"/>
<reference evidence="10 11" key="1">
    <citation type="journal article" date="2019" name="Sci. Transl. Med.">
        <title>Quorum sensing between bacterial species on the skin protects against epidermal injury in atopic dermatitis.</title>
        <authorList>
            <person name="Williams M.R."/>
        </authorList>
    </citation>
    <scope>NUCLEOTIDE SEQUENCE [LARGE SCALE GENOMIC DNA]</scope>
    <source>
        <strain evidence="10 11">E7</strain>
    </source>
</reference>
<comment type="catalytic activity">
    <reaction evidence="8">
        <text>Mo-molybdopterin + GTP + H(+) = Mo-molybdopterin guanine dinucleotide + diphosphate</text>
        <dbReference type="Rhea" id="RHEA:34243"/>
        <dbReference type="ChEBI" id="CHEBI:15378"/>
        <dbReference type="ChEBI" id="CHEBI:33019"/>
        <dbReference type="ChEBI" id="CHEBI:37565"/>
        <dbReference type="ChEBI" id="CHEBI:71302"/>
        <dbReference type="ChEBI" id="CHEBI:71310"/>
        <dbReference type="EC" id="2.7.7.77"/>
    </reaction>
</comment>
<evidence type="ECO:0000256" key="8">
    <source>
        <dbReference type="HAMAP-Rule" id="MF_00316"/>
    </source>
</evidence>
<dbReference type="HAMAP" id="MF_00316">
    <property type="entry name" value="MobA"/>
    <property type="match status" value="1"/>
</dbReference>
<evidence type="ECO:0000256" key="1">
    <source>
        <dbReference type="ARBA" id="ARBA00022490"/>
    </source>
</evidence>
<evidence type="ECO:0000256" key="6">
    <source>
        <dbReference type="ARBA" id="ARBA00023134"/>
    </source>
</evidence>
<name>A0A4Q9WES8_STALU</name>
<keyword evidence="7 8" id="KW-0501">Molybdenum cofactor biosynthesis</keyword>
<dbReference type="GO" id="GO:0005525">
    <property type="term" value="F:GTP binding"/>
    <property type="evidence" value="ECO:0007669"/>
    <property type="project" value="UniProtKB-UniRule"/>
</dbReference>
<organism evidence="10 11">
    <name type="scientific">Staphylococcus lugdunensis</name>
    <dbReference type="NCBI Taxonomy" id="28035"/>
    <lineage>
        <taxon>Bacteria</taxon>
        <taxon>Bacillati</taxon>
        <taxon>Bacillota</taxon>
        <taxon>Bacilli</taxon>
        <taxon>Bacillales</taxon>
        <taxon>Staphylococcaceae</taxon>
        <taxon>Staphylococcus</taxon>
    </lineage>
</organism>
<evidence type="ECO:0000256" key="7">
    <source>
        <dbReference type="ARBA" id="ARBA00023150"/>
    </source>
</evidence>
<comment type="caution">
    <text evidence="10">The sequence shown here is derived from an EMBL/GenBank/DDBJ whole genome shotgun (WGS) entry which is preliminary data.</text>
</comment>
<dbReference type="Proteomes" id="UP000293637">
    <property type="component" value="Unassembled WGS sequence"/>
</dbReference>
<dbReference type="GO" id="GO:0005737">
    <property type="term" value="C:cytoplasm"/>
    <property type="evidence" value="ECO:0007669"/>
    <property type="project" value="UniProtKB-SubCell"/>
</dbReference>
<evidence type="ECO:0000256" key="2">
    <source>
        <dbReference type="ARBA" id="ARBA00022679"/>
    </source>
</evidence>
<dbReference type="InterPro" id="IPR025877">
    <property type="entry name" value="MobA-like_NTP_Trfase"/>
</dbReference>
<gene>
    <name evidence="8 10" type="primary">mobA</name>
    <name evidence="10" type="ORF">EQ812_00465</name>
</gene>
<keyword evidence="3 8" id="KW-0479">Metal-binding</keyword>
<dbReference type="PANTHER" id="PTHR19136:SF81">
    <property type="entry name" value="MOLYBDENUM COFACTOR GUANYLYLTRANSFERASE"/>
    <property type="match status" value="1"/>
</dbReference>
<feature type="binding site" evidence="8">
    <location>
        <position position="97"/>
    </location>
    <ligand>
        <name>GTP</name>
        <dbReference type="ChEBI" id="CHEBI:37565"/>
    </ligand>
</feature>
<dbReference type="NCBIfam" id="NF001457">
    <property type="entry name" value="PRK00317.1-3"/>
    <property type="match status" value="1"/>
</dbReference>
<dbReference type="InterPro" id="IPR029044">
    <property type="entry name" value="Nucleotide-diphossugar_trans"/>
</dbReference>
<dbReference type="PANTHER" id="PTHR19136">
    <property type="entry name" value="MOLYBDENUM COFACTOR GUANYLYLTRANSFERASE"/>
    <property type="match status" value="1"/>
</dbReference>
<dbReference type="GO" id="GO:0061603">
    <property type="term" value="F:molybdenum cofactor guanylyltransferase activity"/>
    <property type="evidence" value="ECO:0007669"/>
    <property type="project" value="UniProtKB-EC"/>
</dbReference>
<evidence type="ECO:0000256" key="4">
    <source>
        <dbReference type="ARBA" id="ARBA00022741"/>
    </source>
</evidence>
<dbReference type="InterPro" id="IPR013482">
    <property type="entry name" value="Molybde_CF_guanTrfase"/>
</dbReference>
<proteinExistence type="inferred from homology"/>
<dbReference type="GO" id="GO:0006777">
    <property type="term" value="P:Mo-molybdopterin cofactor biosynthetic process"/>
    <property type="evidence" value="ECO:0007669"/>
    <property type="project" value="UniProtKB-KW"/>
</dbReference>
<dbReference type="CDD" id="cd02503">
    <property type="entry name" value="MobA"/>
    <property type="match status" value="1"/>
</dbReference>
<feature type="binding site" evidence="8">
    <location>
        <position position="65"/>
    </location>
    <ligand>
        <name>GTP</name>
        <dbReference type="ChEBI" id="CHEBI:37565"/>
    </ligand>
</feature>
<comment type="subcellular location">
    <subcellularLocation>
        <location evidence="8">Cytoplasm</location>
    </subcellularLocation>
</comment>
<keyword evidence="2 8" id="KW-0808">Transferase</keyword>